<dbReference type="AlphaFoldDB" id="A0A2A9CY49"/>
<gene>
    <name evidence="3" type="ORF">ATL40_0625</name>
</gene>
<dbReference type="Proteomes" id="UP000224915">
    <property type="component" value="Unassembled WGS sequence"/>
</dbReference>
<comment type="caution">
    <text evidence="3">The sequence shown here is derived from an EMBL/GenBank/DDBJ whole genome shotgun (WGS) entry which is preliminary data.</text>
</comment>
<sequence length="662" mass="70288">MSTRTPITTRADLAQFTDGLLLAARRYSSPSGALLTLPGTPGGYGTAVDGLEGFARTLLAAGFRIAGEGGADPHGLLERYAAGLAAGTDPRHPERWVRPREHGQAKVEAASLALVLDLTRPWLWDALHPRVQEQVVDYLAEVVGDRGYPRNNWLWFRLTVETFLRSVGGPHSLTDMAEDLERHDSYYERDGWYRDGEARNYDHYVGWAMHLYPTLWSRMAGACELAADRVARDRERLDRYLLDAVHLVGADGAPLPQGRSLTYRFAAAAPYWVGALAEVPSVRPGLLRTAALEIVEHFAARGVPNARGLLDIGWFGPWRPIAQSYTGTGSPYWASKGLLGLLMPAEHPVWTDPAQPLPASTADHRVTIAAPAWVVSSTAADGIVRVVNHGADHQHPGDTVADSPLYTRLAYSTGTFPLHRGVDWHSPVDQSVVLVDADGARSHRSGMRSLGDAADLGSATVIGSVAEAHWLTPDTPAVRHGAGLTGASRPAGTLTTLSVVRGAWEVRLVHLAAPAHEAASLQAGGWPIADDAGVEVTLDPDLPRIDLASTTHRAALVGLHGWEAARAHHRDDASPLGAHAVTGVLTSPAGEGWHACALHLAGVTGTDAAAAGNPPVAAPQLTLTDSHARIAWADGATTQVALPHPGATTPSGLTPPTPGTHP</sequence>
<evidence type="ECO:0000256" key="1">
    <source>
        <dbReference type="SAM" id="MobiDB-lite"/>
    </source>
</evidence>
<dbReference type="OrthoDB" id="9813465at2"/>
<evidence type="ECO:0000313" key="4">
    <source>
        <dbReference type="Proteomes" id="UP000224915"/>
    </source>
</evidence>
<evidence type="ECO:0000313" key="3">
    <source>
        <dbReference type="EMBL" id="PFG19071.1"/>
    </source>
</evidence>
<proteinExistence type="predicted"/>
<dbReference type="RefSeq" id="WP_098468262.1">
    <property type="nucleotide sequence ID" value="NZ_PDJD01000001.1"/>
</dbReference>
<dbReference type="Pfam" id="PF10022">
    <property type="entry name" value="DUF2264"/>
    <property type="match status" value="1"/>
</dbReference>
<dbReference type="InterPro" id="IPR049349">
    <property type="entry name" value="DUF2264_N"/>
</dbReference>
<evidence type="ECO:0000259" key="2">
    <source>
        <dbReference type="Pfam" id="PF10022"/>
    </source>
</evidence>
<dbReference type="InterPro" id="IPR016624">
    <property type="entry name" value="UCP014753"/>
</dbReference>
<accession>A0A2A9CY49</accession>
<organism evidence="3 4">
    <name type="scientific">Serinibacter salmoneus</name>
    <dbReference type="NCBI Taxonomy" id="556530"/>
    <lineage>
        <taxon>Bacteria</taxon>
        <taxon>Bacillati</taxon>
        <taxon>Actinomycetota</taxon>
        <taxon>Actinomycetes</taxon>
        <taxon>Micrococcales</taxon>
        <taxon>Beutenbergiaceae</taxon>
        <taxon>Serinibacter</taxon>
    </lineage>
</organism>
<dbReference type="PANTHER" id="PTHR35339:SF4">
    <property type="entry name" value="LINALOOL DEHYDRATASE_ISOMERASE DOMAIN-CONTAINING PROTEIN"/>
    <property type="match status" value="1"/>
</dbReference>
<feature type="region of interest" description="Disordered" evidence="1">
    <location>
        <begin position="640"/>
        <end position="662"/>
    </location>
</feature>
<protein>
    <recommendedName>
        <fullName evidence="2">DUF2264 domain-containing protein</fullName>
    </recommendedName>
</protein>
<keyword evidence="4" id="KW-1185">Reference proteome</keyword>
<dbReference type="PANTHER" id="PTHR35339">
    <property type="entry name" value="LINALOOL DEHYDRATASE_ISOMERASE DOMAIN-CONTAINING PROTEIN"/>
    <property type="match status" value="1"/>
</dbReference>
<reference evidence="3 4" key="1">
    <citation type="submission" date="2017-10" db="EMBL/GenBank/DDBJ databases">
        <title>Sequencing the genomes of 1000 actinobacteria strains.</title>
        <authorList>
            <person name="Klenk H.-P."/>
        </authorList>
    </citation>
    <scope>NUCLEOTIDE SEQUENCE [LARGE SCALE GENOMIC DNA]</scope>
    <source>
        <strain evidence="3 4">DSM 21801</strain>
    </source>
</reference>
<feature type="compositionally biased region" description="Pro residues" evidence="1">
    <location>
        <begin position="653"/>
        <end position="662"/>
    </location>
</feature>
<dbReference type="EMBL" id="PDJD01000001">
    <property type="protein sequence ID" value="PFG19071.1"/>
    <property type="molecule type" value="Genomic_DNA"/>
</dbReference>
<feature type="domain" description="DUF2264" evidence="2">
    <location>
        <begin position="9"/>
        <end position="356"/>
    </location>
</feature>
<name>A0A2A9CY49_9MICO</name>